<protein>
    <submittedName>
        <fullName evidence="1">Uncharacterized protein</fullName>
    </submittedName>
</protein>
<dbReference type="EMBL" id="JANPWB010000013">
    <property type="protein sequence ID" value="KAJ1103271.1"/>
    <property type="molecule type" value="Genomic_DNA"/>
</dbReference>
<reference evidence="1" key="1">
    <citation type="journal article" date="2022" name="bioRxiv">
        <title>Sequencing and chromosome-scale assembly of the giantPleurodeles waltlgenome.</title>
        <authorList>
            <person name="Brown T."/>
            <person name="Elewa A."/>
            <person name="Iarovenko S."/>
            <person name="Subramanian E."/>
            <person name="Araus A.J."/>
            <person name="Petzold A."/>
            <person name="Susuki M."/>
            <person name="Suzuki K.-i.T."/>
            <person name="Hayashi T."/>
            <person name="Toyoda A."/>
            <person name="Oliveira C."/>
            <person name="Osipova E."/>
            <person name="Leigh N.D."/>
            <person name="Simon A."/>
            <person name="Yun M.H."/>
        </authorList>
    </citation>
    <scope>NUCLEOTIDE SEQUENCE</scope>
    <source>
        <strain evidence="1">20211129_DDA</strain>
        <tissue evidence="1">Liver</tissue>
    </source>
</reference>
<proteinExistence type="predicted"/>
<sequence length="97" mass="11116">MVKTRADRWERELNPSTASRRLAYRRPPTLSACSCTWPLGTHIEPMHCLEALDVLQMASTECILVHLVKMEQAVTLTASRLLARRRAPTLRESWCIL</sequence>
<gene>
    <name evidence="1" type="ORF">NDU88_000698</name>
</gene>
<comment type="caution">
    <text evidence="1">The sequence shown here is derived from an EMBL/GenBank/DDBJ whole genome shotgun (WGS) entry which is preliminary data.</text>
</comment>
<name>A0AAV7MIV2_PLEWA</name>
<evidence type="ECO:0000313" key="1">
    <source>
        <dbReference type="EMBL" id="KAJ1103271.1"/>
    </source>
</evidence>
<keyword evidence="2" id="KW-1185">Reference proteome</keyword>
<evidence type="ECO:0000313" key="2">
    <source>
        <dbReference type="Proteomes" id="UP001066276"/>
    </source>
</evidence>
<dbReference type="Proteomes" id="UP001066276">
    <property type="component" value="Chromosome 9"/>
</dbReference>
<accession>A0AAV7MIV2</accession>
<organism evidence="1 2">
    <name type="scientific">Pleurodeles waltl</name>
    <name type="common">Iberian ribbed newt</name>
    <dbReference type="NCBI Taxonomy" id="8319"/>
    <lineage>
        <taxon>Eukaryota</taxon>
        <taxon>Metazoa</taxon>
        <taxon>Chordata</taxon>
        <taxon>Craniata</taxon>
        <taxon>Vertebrata</taxon>
        <taxon>Euteleostomi</taxon>
        <taxon>Amphibia</taxon>
        <taxon>Batrachia</taxon>
        <taxon>Caudata</taxon>
        <taxon>Salamandroidea</taxon>
        <taxon>Salamandridae</taxon>
        <taxon>Pleurodelinae</taxon>
        <taxon>Pleurodeles</taxon>
    </lineage>
</organism>
<dbReference type="AlphaFoldDB" id="A0AAV7MIV2"/>